<dbReference type="CDD" id="cd12408">
    <property type="entry name" value="RRM_eIF3G_like"/>
    <property type="match status" value="1"/>
</dbReference>
<evidence type="ECO:0000256" key="7">
    <source>
        <dbReference type="SAM" id="MobiDB-lite"/>
    </source>
</evidence>
<evidence type="ECO:0000256" key="6">
    <source>
        <dbReference type="PROSITE-ProRule" id="PRU00176"/>
    </source>
</evidence>
<evidence type="ECO:0000256" key="4">
    <source>
        <dbReference type="ARBA" id="ARBA00022917"/>
    </source>
</evidence>
<comment type="function">
    <text evidence="5">RNA-binding component of the eukaryotic translation initiation factor 3 (eIF-3) complex, which is involved in protein synthesis of a specialized repertoire of mRNAs and, together with other initiation factors, stimulates binding of mRNA and methionyl-tRNAi to the 40S ribosome. The eIF-3 complex specifically targets and initiates translation of a subset of mRNAs involved in cell proliferation. This subunit can bind 18S rRNA.</text>
</comment>
<dbReference type="GO" id="GO:0003743">
    <property type="term" value="F:translation initiation factor activity"/>
    <property type="evidence" value="ECO:0007669"/>
    <property type="project" value="UniProtKB-KW"/>
</dbReference>
<dbReference type="EMBL" id="JABSND010000168">
    <property type="protein sequence ID" value="KAI6295349.1"/>
    <property type="molecule type" value="Genomic_DNA"/>
</dbReference>
<dbReference type="InterPro" id="IPR017334">
    <property type="entry name" value="eIF3_g"/>
</dbReference>
<comment type="subunit">
    <text evidence="5">Component of the eukaryotic translation initiation factor 3 (eIF-3) complex.</text>
</comment>
<dbReference type="InterPro" id="IPR024675">
    <property type="entry name" value="eIF3g_N"/>
</dbReference>
<dbReference type="Proteomes" id="UP001059893">
    <property type="component" value="Unassembled WGS sequence"/>
</dbReference>
<feature type="compositionally biased region" description="Basic and acidic residues" evidence="7">
    <location>
        <begin position="130"/>
        <end position="147"/>
    </location>
</feature>
<accession>A0ABQ8NDM6</accession>
<keyword evidence="3 6" id="KW-0694">RNA-binding</keyword>
<feature type="region of interest" description="Disordered" evidence="7">
    <location>
        <begin position="31"/>
        <end position="53"/>
    </location>
</feature>
<dbReference type="InterPro" id="IPR034240">
    <property type="entry name" value="eIF3G_RRM"/>
</dbReference>
<keyword evidence="2 5" id="KW-0396">Initiation factor</keyword>
<keyword evidence="10" id="KW-1185">Reference proteome</keyword>
<evidence type="ECO:0000256" key="5">
    <source>
        <dbReference type="HAMAP-Rule" id="MF_03006"/>
    </source>
</evidence>
<name>A0ABQ8NDM6_PYRGI</name>
<evidence type="ECO:0000256" key="1">
    <source>
        <dbReference type="ARBA" id="ARBA00022490"/>
    </source>
</evidence>
<comment type="subcellular location">
    <subcellularLocation>
        <location evidence="5">Cytoplasm</location>
    </subcellularLocation>
</comment>
<dbReference type="InterPro" id="IPR000504">
    <property type="entry name" value="RRM_dom"/>
</dbReference>
<feature type="domain" description="RRM" evidence="8">
    <location>
        <begin position="244"/>
        <end position="322"/>
    </location>
</feature>
<sequence length="324" mass="35382">MVTESNSSPSKRKQKTRDNLKMAAVAKPVQAWADDDDIDDGTTERLPDPQTIVNKDGTKTIISWRFNDQGQKVKTTRRVRLTTHREVVNPRVAERKKWEKFGLSAKDGPGPASDTTSVGENIIFRPSANWRKDQKDESKDANANAMKDKLKDKKVKCRICNGEHFTARCPYKDTMAPIGEAAPAGGVGGGGDDEGGILSAPGAAGGAGAKKGSYVPPALRGDRKEGEKMGGGAGGKYGERDDLATLRVTNVSEMAEEQELRDMFERFGRVTRVFLAKDRDTGLAKGFAFISFADREDAVKACNKMDGWGFKHLILRVEFAKKAT</sequence>
<keyword evidence="4 5" id="KW-0648">Protein biosynthesis</keyword>
<comment type="similarity">
    <text evidence="5">Belongs to the eIF-3 subunit G family.</text>
</comment>
<feature type="region of interest" description="Disordered" evidence="7">
    <location>
        <begin position="202"/>
        <end position="236"/>
    </location>
</feature>
<dbReference type="PANTHER" id="PTHR10352">
    <property type="entry name" value="EUKARYOTIC TRANSLATION INITIATION FACTOR 3 SUBUNIT G"/>
    <property type="match status" value="1"/>
</dbReference>
<proteinExistence type="inferred from homology"/>
<dbReference type="Gene3D" id="3.30.70.330">
    <property type="match status" value="1"/>
</dbReference>
<reference evidence="9" key="1">
    <citation type="submission" date="2021-01" db="EMBL/GenBank/DDBJ databases">
        <title>Deciphering the adaptive evolutionary patterns associated with biogeogrpahic diversity in the finger millet blast pathogen Magnaporthe oryzae in Eastern Africa.</title>
        <authorList>
            <person name="Onyema G."/>
            <person name="Shittu T.A."/>
            <person name="Dodsworth S."/>
            <person name="Devilliers S."/>
            <person name="Muthumeenakshi S."/>
            <person name="Sreenivasaprasad S."/>
        </authorList>
    </citation>
    <scope>NUCLEOTIDE SEQUENCE</scope>
    <source>
        <strain evidence="9">D15/s37</strain>
    </source>
</reference>
<dbReference type="InterPro" id="IPR035979">
    <property type="entry name" value="RBD_domain_sf"/>
</dbReference>
<dbReference type="HAMAP" id="MF_03006">
    <property type="entry name" value="eIF3g"/>
    <property type="match status" value="1"/>
</dbReference>
<organism evidence="9 10">
    <name type="scientific">Pyricularia grisea</name>
    <name type="common">Crabgrass-specific blast fungus</name>
    <name type="synonym">Magnaporthe grisea</name>
    <dbReference type="NCBI Taxonomy" id="148305"/>
    <lineage>
        <taxon>Eukaryota</taxon>
        <taxon>Fungi</taxon>
        <taxon>Dikarya</taxon>
        <taxon>Ascomycota</taxon>
        <taxon>Pezizomycotina</taxon>
        <taxon>Sordariomycetes</taxon>
        <taxon>Sordariomycetidae</taxon>
        <taxon>Magnaporthales</taxon>
        <taxon>Pyriculariaceae</taxon>
        <taxon>Pyricularia</taxon>
    </lineage>
</organism>
<dbReference type="PROSITE" id="PS50102">
    <property type="entry name" value="RRM"/>
    <property type="match status" value="1"/>
</dbReference>
<dbReference type="Pfam" id="PF12353">
    <property type="entry name" value="eIF3g"/>
    <property type="match status" value="1"/>
</dbReference>
<evidence type="ECO:0000256" key="2">
    <source>
        <dbReference type="ARBA" id="ARBA00022540"/>
    </source>
</evidence>
<feature type="region of interest" description="Disordered" evidence="7">
    <location>
        <begin position="102"/>
        <end position="147"/>
    </location>
</feature>
<evidence type="ECO:0000259" key="8">
    <source>
        <dbReference type="PROSITE" id="PS50102"/>
    </source>
</evidence>
<keyword evidence="1 5" id="KW-0963">Cytoplasm</keyword>
<gene>
    <name evidence="5 9" type="primary">TIF35</name>
    <name evidence="9" type="ORF">MCOR33_007742</name>
</gene>
<evidence type="ECO:0000313" key="10">
    <source>
        <dbReference type="Proteomes" id="UP001059893"/>
    </source>
</evidence>
<dbReference type="CDD" id="cd12933">
    <property type="entry name" value="eIF3G"/>
    <property type="match status" value="1"/>
</dbReference>
<feature type="region of interest" description="Disordered" evidence="7">
    <location>
        <begin position="1"/>
        <end position="20"/>
    </location>
</feature>
<dbReference type="SUPFAM" id="SSF54928">
    <property type="entry name" value="RNA-binding domain, RBD"/>
    <property type="match status" value="1"/>
</dbReference>
<dbReference type="PIRSF" id="PIRSF037949">
    <property type="entry name" value="Transl_init_eIF-3_RNA-bind"/>
    <property type="match status" value="1"/>
</dbReference>
<comment type="caution">
    <text evidence="9">The sequence shown here is derived from an EMBL/GenBank/DDBJ whole genome shotgun (WGS) entry which is preliminary data.</text>
</comment>
<dbReference type="SMART" id="SM00360">
    <property type="entry name" value="RRM"/>
    <property type="match status" value="1"/>
</dbReference>
<dbReference type="Pfam" id="PF00076">
    <property type="entry name" value="RRM_1"/>
    <property type="match status" value="1"/>
</dbReference>
<evidence type="ECO:0000313" key="9">
    <source>
        <dbReference type="EMBL" id="KAI6295349.1"/>
    </source>
</evidence>
<dbReference type="InterPro" id="IPR012677">
    <property type="entry name" value="Nucleotide-bd_a/b_plait_sf"/>
</dbReference>
<evidence type="ECO:0000256" key="3">
    <source>
        <dbReference type="ARBA" id="ARBA00022884"/>
    </source>
</evidence>
<protein>
    <recommendedName>
        <fullName evidence="5">Eukaryotic translation initiation factor 3 subunit G</fullName>
        <shortName evidence="5">eIF3g</shortName>
    </recommendedName>
    <alternativeName>
        <fullName evidence="5">Eukaryotic translation initiation factor 3 RNA-binding subunit</fullName>
        <shortName evidence="5">eIF-3 RNA-binding subunit</shortName>
    </alternativeName>
    <alternativeName>
        <fullName evidence="5">Translation initiation factor eIF3 p33 subunit homolog</fullName>
        <shortName evidence="5">eIF3 p33 homolog</shortName>
    </alternativeName>
</protein>